<organism evidence="2 3">
    <name type="scientific">Coniophora puteana (strain RWD-64-598)</name>
    <name type="common">Brown rot fungus</name>
    <dbReference type="NCBI Taxonomy" id="741705"/>
    <lineage>
        <taxon>Eukaryota</taxon>
        <taxon>Fungi</taxon>
        <taxon>Dikarya</taxon>
        <taxon>Basidiomycota</taxon>
        <taxon>Agaricomycotina</taxon>
        <taxon>Agaricomycetes</taxon>
        <taxon>Agaricomycetidae</taxon>
        <taxon>Boletales</taxon>
        <taxon>Coniophorineae</taxon>
        <taxon>Coniophoraceae</taxon>
        <taxon>Coniophora</taxon>
    </lineage>
</organism>
<feature type="region of interest" description="Disordered" evidence="1">
    <location>
        <begin position="127"/>
        <end position="279"/>
    </location>
</feature>
<reference evidence="3" key="1">
    <citation type="journal article" date="2012" name="Science">
        <title>The Paleozoic origin of enzymatic lignin decomposition reconstructed from 31 fungal genomes.</title>
        <authorList>
            <person name="Floudas D."/>
            <person name="Binder M."/>
            <person name="Riley R."/>
            <person name="Barry K."/>
            <person name="Blanchette R.A."/>
            <person name="Henrissat B."/>
            <person name="Martinez A.T."/>
            <person name="Otillar R."/>
            <person name="Spatafora J.W."/>
            <person name="Yadav J.S."/>
            <person name="Aerts A."/>
            <person name="Benoit I."/>
            <person name="Boyd A."/>
            <person name="Carlson A."/>
            <person name="Copeland A."/>
            <person name="Coutinho P.M."/>
            <person name="de Vries R.P."/>
            <person name="Ferreira P."/>
            <person name="Findley K."/>
            <person name="Foster B."/>
            <person name="Gaskell J."/>
            <person name="Glotzer D."/>
            <person name="Gorecki P."/>
            <person name="Heitman J."/>
            <person name="Hesse C."/>
            <person name="Hori C."/>
            <person name="Igarashi K."/>
            <person name="Jurgens J.A."/>
            <person name="Kallen N."/>
            <person name="Kersten P."/>
            <person name="Kohler A."/>
            <person name="Kuees U."/>
            <person name="Kumar T.K.A."/>
            <person name="Kuo A."/>
            <person name="LaButti K."/>
            <person name="Larrondo L.F."/>
            <person name="Lindquist E."/>
            <person name="Ling A."/>
            <person name="Lombard V."/>
            <person name="Lucas S."/>
            <person name="Lundell T."/>
            <person name="Martin R."/>
            <person name="McLaughlin D.J."/>
            <person name="Morgenstern I."/>
            <person name="Morin E."/>
            <person name="Murat C."/>
            <person name="Nagy L.G."/>
            <person name="Nolan M."/>
            <person name="Ohm R.A."/>
            <person name="Patyshakuliyeva A."/>
            <person name="Rokas A."/>
            <person name="Ruiz-Duenas F.J."/>
            <person name="Sabat G."/>
            <person name="Salamov A."/>
            <person name="Samejima M."/>
            <person name="Schmutz J."/>
            <person name="Slot J.C."/>
            <person name="St John F."/>
            <person name="Stenlid J."/>
            <person name="Sun H."/>
            <person name="Sun S."/>
            <person name="Syed K."/>
            <person name="Tsang A."/>
            <person name="Wiebenga A."/>
            <person name="Young D."/>
            <person name="Pisabarro A."/>
            <person name="Eastwood D.C."/>
            <person name="Martin F."/>
            <person name="Cullen D."/>
            <person name="Grigoriev I.V."/>
            <person name="Hibbett D.S."/>
        </authorList>
    </citation>
    <scope>NUCLEOTIDE SEQUENCE [LARGE SCALE GENOMIC DNA]</scope>
    <source>
        <strain evidence="3">RWD-64-598 SS2</strain>
    </source>
</reference>
<accession>R7SG04</accession>
<evidence type="ECO:0000256" key="1">
    <source>
        <dbReference type="SAM" id="MobiDB-lite"/>
    </source>
</evidence>
<dbReference type="KEGG" id="cput:CONPUDRAFT_170019"/>
<dbReference type="Proteomes" id="UP000053558">
    <property type="component" value="Unassembled WGS sequence"/>
</dbReference>
<evidence type="ECO:0000313" key="2">
    <source>
        <dbReference type="EMBL" id="EIW74672.1"/>
    </source>
</evidence>
<keyword evidence="3" id="KW-1185">Reference proteome</keyword>
<feature type="compositionally biased region" description="Low complexity" evidence="1">
    <location>
        <begin position="131"/>
        <end position="144"/>
    </location>
</feature>
<feature type="compositionally biased region" description="Low complexity" evidence="1">
    <location>
        <begin position="163"/>
        <end position="173"/>
    </location>
</feature>
<dbReference type="EMBL" id="JH711591">
    <property type="protein sequence ID" value="EIW74672.1"/>
    <property type="molecule type" value="Genomic_DNA"/>
</dbReference>
<dbReference type="GeneID" id="19206372"/>
<feature type="compositionally biased region" description="Basic and acidic residues" evidence="1">
    <location>
        <begin position="196"/>
        <end position="212"/>
    </location>
</feature>
<proteinExistence type="predicted"/>
<evidence type="ECO:0000313" key="3">
    <source>
        <dbReference type="Proteomes" id="UP000053558"/>
    </source>
</evidence>
<feature type="compositionally biased region" description="Low complexity" evidence="1">
    <location>
        <begin position="55"/>
        <end position="71"/>
    </location>
</feature>
<feature type="region of interest" description="Disordered" evidence="1">
    <location>
        <begin position="39"/>
        <end position="105"/>
    </location>
</feature>
<feature type="compositionally biased region" description="Acidic residues" evidence="1">
    <location>
        <begin position="213"/>
        <end position="224"/>
    </location>
</feature>
<dbReference type="RefSeq" id="XP_007775268.1">
    <property type="nucleotide sequence ID" value="XM_007777078.1"/>
</dbReference>
<feature type="compositionally biased region" description="Acidic residues" evidence="1">
    <location>
        <begin position="232"/>
        <end position="242"/>
    </location>
</feature>
<feature type="compositionally biased region" description="Acidic residues" evidence="1">
    <location>
        <begin position="145"/>
        <end position="162"/>
    </location>
</feature>
<name>R7SG04_CONPW</name>
<gene>
    <name evidence="2" type="ORF">CONPUDRAFT_170019</name>
</gene>
<dbReference type="AlphaFoldDB" id="R7SG04"/>
<protein>
    <submittedName>
        <fullName evidence="2">Uncharacterized protein</fullName>
    </submittedName>
</protein>
<feature type="compositionally biased region" description="Basic and acidic residues" evidence="1">
    <location>
        <begin position="267"/>
        <end position="279"/>
    </location>
</feature>
<sequence>MAVCIVKLLSSCTPGTPEIGGSASRPSSAAASKFGWQYSRSRSPLPPLEREHLDSVSASNSDSPTPSTSSVKKGNLSMMTAATPAGSPQRVRSSPSPAGARRVVNGKGSMIPVLLHFRTQATRENGQLGDAQARQKQKQAATAAQDEEDSLFEEGEGEEEWSMDSGMESMDMDLTGVGQHVPPPRINLTTDEGHEEDVLRASDEESAERDLCSDSESEVEAETEPEPKSEPEPEPAEDEDGFLTESEIALPASLPESPPSRRVSASPEDRQVSDEARLQ</sequence>